<comment type="caution">
    <text evidence="1">The sequence shown here is derived from an EMBL/GenBank/DDBJ whole genome shotgun (WGS) entry which is preliminary data.</text>
</comment>
<proteinExistence type="predicted"/>
<dbReference type="Pfam" id="PF11553">
    <property type="entry name" value="DUF3231"/>
    <property type="match status" value="2"/>
</dbReference>
<dbReference type="InterPro" id="IPR021617">
    <property type="entry name" value="DUF3231"/>
</dbReference>
<gene>
    <name evidence="1" type="ORF">J2S02_002420</name>
</gene>
<organism evidence="1 2">
    <name type="scientific">Metabacillus niabensis</name>
    <dbReference type="NCBI Taxonomy" id="324854"/>
    <lineage>
        <taxon>Bacteria</taxon>
        <taxon>Bacillati</taxon>
        <taxon>Bacillota</taxon>
        <taxon>Bacilli</taxon>
        <taxon>Bacillales</taxon>
        <taxon>Bacillaceae</taxon>
        <taxon>Metabacillus</taxon>
    </lineage>
</organism>
<dbReference type="InterPro" id="IPR012347">
    <property type="entry name" value="Ferritin-like"/>
</dbReference>
<evidence type="ECO:0000313" key="2">
    <source>
        <dbReference type="Proteomes" id="UP001232245"/>
    </source>
</evidence>
<dbReference type="Gene3D" id="1.20.1260.10">
    <property type="match status" value="2"/>
</dbReference>
<evidence type="ECO:0000313" key="1">
    <source>
        <dbReference type="EMBL" id="MDQ0226075.1"/>
    </source>
</evidence>
<name>A0ABT9Z1E7_9BACI</name>
<keyword evidence="2" id="KW-1185">Reference proteome</keyword>
<dbReference type="RefSeq" id="WP_307190696.1">
    <property type="nucleotide sequence ID" value="NZ_JAUSTZ010000004.1"/>
</dbReference>
<keyword evidence="1" id="KW-0167">Capsid protein</keyword>
<dbReference type="Proteomes" id="UP001232245">
    <property type="component" value="Unassembled WGS sequence"/>
</dbReference>
<keyword evidence="1" id="KW-0946">Virion</keyword>
<protein>
    <submittedName>
        <fullName evidence="1">Spore coat protein CotF</fullName>
    </submittedName>
</protein>
<reference evidence="1 2" key="1">
    <citation type="submission" date="2023-07" db="EMBL/GenBank/DDBJ databases">
        <title>Genomic Encyclopedia of Type Strains, Phase IV (KMG-IV): sequencing the most valuable type-strain genomes for metagenomic binning, comparative biology and taxonomic classification.</title>
        <authorList>
            <person name="Goeker M."/>
        </authorList>
    </citation>
    <scope>NUCLEOTIDE SEQUENCE [LARGE SCALE GENOMIC DNA]</scope>
    <source>
        <strain evidence="1 2">DSM 17723</strain>
    </source>
</reference>
<dbReference type="EMBL" id="JAUSTZ010000004">
    <property type="protein sequence ID" value="MDQ0226075.1"/>
    <property type="molecule type" value="Genomic_DNA"/>
</dbReference>
<sequence>MMDTSHNTKLTGPEITGLWTQYQSDSLNLRVNTYMYNNLEAESDDIKEIFKDAIATSEKNLSQIESIFKKEGYTVPQGFTSHDVYLEAPKLYSDGFCLKYLHEMTIHGLSAYSVAITIVTRKDMRLFYEDKIRDGISLYNKTIELLLSKGIYHRPPYLPNATGIDFVKSNNFFSGFFGDKRTLNGSEITNVFFNLKKSIVTKALLIGFCQVAKSKEVREILKKGLDIKSKHIKLFSDILTDDNLPAPQSWDSDVTDSTTPPFSDKLMMYLTGFLFNTAISYYGAGLGATMRSDLIVQYERFILEDLKYAKDWSDIMIKNLWMEQPPKAIDRKRLGEE</sequence>
<accession>A0ABT9Z1E7</accession>